<feature type="transmembrane region" description="Helical" evidence="1">
    <location>
        <begin position="15"/>
        <end position="34"/>
    </location>
</feature>
<gene>
    <name evidence="2" type="ORF">GF068_04340</name>
</gene>
<keyword evidence="1" id="KW-0812">Transmembrane</keyword>
<organism evidence="2 3">
    <name type="scientific">Polyangium spumosum</name>
    <dbReference type="NCBI Taxonomy" id="889282"/>
    <lineage>
        <taxon>Bacteria</taxon>
        <taxon>Pseudomonadati</taxon>
        <taxon>Myxococcota</taxon>
        <taxon>Polyangia</taxon>
        <taxon>Polyangiales</taxon>
        <taxon>Polyangiaceae</taxon>
        <taxon>Polyangium</taxon>
    </lineage>
</organism>
<keyword evidence="1" id="KW-1133">Transmembrane helix</keyword>
<keyword evidence="3" id="KW-1185">Reference proteome</keyword>
<evidence type="ECO:0000256" key="1">
    <source>
        <dbReference type="SAM" id="Phobius"/>
    </source>
</evidence>
<dbReference type="AlphaFoldDB" id="A0A6N7PQK6"/>
<dbReference type="RefSeq" id="WP_153817978.1">
    <property type="nucleotide sequence ID" value="NZ_WJIE01000001.1"/>
</dbReference>
<evidence type="ECO:0000313" key="3">
    <source>
        <dbReference type="Proteomes" id="UP000440224"/>
    </source>
</evidence>
<dbReference type="Proteomes" id="UP000440224">
    <property type="component" value="Unassembled WGS sequence"/>
</dbReference>
<accession>A0A6N7PQK6</accession>
<sequence length="67" mass="7426">MKQAFLAPIAESPLLLLPLSALFLFLAVFAGWVIRTYSKRPEAYADVAALPLCDDAGRNRAPNTHRR</sequence>
<evidence type="ECO:0008006" key="4">
    <source>
        <dbReference type="Google" id="ProtNLM"/>
    </source>
</evidence>
<name>A0A6N7PQK6_9BACT</name>
<reference evidence="2 3" key="1">
    <citation type="submission" date="2019-10" db="EMBL/GenBank/DDBJ databases">
        <title>A soil myxobacterium in the family Polyangiaceae.</title>
        <authorList>
            <person name="Li Y."/>
            <person name="Wang J."/>
        </authorList>
    </citation>
    <scope>NUCLEOTIDE SEQUENCE [LARGE SCALE GENOMIC DNA]</scope>
    <source>
        <strain evidence="2 3">DSM 14734</strain>
    </source>
</reference>
<dbReference type="OrthoDB" id="9935337at2"/>
<keyword evidence="1" id="KW-0472">Membrane</keyword>
<proteinExistence type="predicted"/>
<comment type="caution">
    <text evidence="2">The sequence shown here is derived from an EMBL/GenBank/DDBJ whole genome shotgun (WGS) entry which is preliminary data.</text>
</comment>
<dbReference type="EMBL" id="WJIE01000001">
    <property type="protein sequence ID" value="MRG91151.1"/>
    <property type="molecule type" value="Genomic_DNA"/>
</dbReference>
<protein>
    <recommendedName>
        <fullName evidence="4">CcoQ/FixQ family Cbb3-type cytochrome c oxidase assembly chaperone</fullName>
    </recommendedName>
</protein>
<evidence type="ECO:0000313" key="2">
    <source>
        <dbReference type="EMBL" id="MRG91151.1"/>
    </source>
</evidence>